<feature type="chain" id="PRO_5042919984" description="Secreted protein" evidence="1">
    <location>
        <begin position="20"/>
        <end position="66"/>
    </location>
</feature>
<organism evidence="2 3">
    <name type="scientific">Eleginops maclovinus</name>
    <name type="common">Patagonian blennie</name>
    <name type="synonym">Eleginus maclovinus</name>
    <dbReference type="NCBI Taxonomy" id="56733"/>
    <lineage>
        <taxon>Eukaryota</taxon>
        <taxon>Metazoa</taxon>
        <taxon>Chordata</taxon>
        <taxon>Craniata</taxon>
        <taxon>Vertebrata</taxon>
        <taxon>Euteleostomi</taxon>
        <taxon>Actinopterygii</taxon>
        <taxon>Neopterygii</taxon>
        <taxon>Teleostei</taxon>
        <taxon>Neoteleostei</taxon>
        <taxon>Acanthomorphata</taxon>
        <taxon>Eupercaria</taxon>
        <taxon>Perciformes</taxon>
        <taxon>Notothenioidei</taxon>
        <taxon>Eleginopidae</taxon>
        <taxon>Eleginops</taxon>
    </lineage>
</organism>
<dbReference type="EMBL" id="JAUZQC010000006">
    <property type="protein sequence ID" value="KAK5869610.1"/>
    <property type="molecule type" value="Genomic_DNA"/>
</dbReference>
<protein>
    <recommendedName>
        <fullName evidence="4">Secreted protein</fullName>
    </recommendedName>
</protein>
<evidence type="ECO:0000313" key="3">
    <source>
        <dbReference type="Proteomes" id="UP001346869"/>
    </source>
</evidence>
<reference evidence="2 3" key="2">
    <citation type="journal article" date="2023" name="Mol. Biol. Evol.">
        <title>Genomics of Secondarily Temperate Adaptation in the Only Non-Antarctic Icefish.</title>
        <authorList>
            <person name="Rivera-Colon A.G."/>
            <person name="Rayamajhi N."/>
            <person name="Minhas B.F."/>
            <person name="Madrigal G."/>
            <person name="Bilyk K.T."/>
            <person name="Yoon V."/>
            <person name="Hune M."/>
            <person name="Gregory S."/>
            <person name="Cheng C.H.C."/>
            <person name="Catchen J.M."/>
        </authorList>
    </citation>
    <scope>NUCLEOTIDE SEQUENCE [LARGE SCALE GENOMIC DNA]</scope>
    <source>
        <strain evidence="2">JMC-PN-2008</strain>
    </source>
</reference>
<gene>
    <name evidence="2" type="ORF">PBY51_024313</name>
</gene>
<reference evidence="2 3" key="1">
    <citation type="journal article" date="2023" name="Genes (Basel)">
        <title>Chromosome-Level Genome Assembly and Circadian Gene Repertoire of the Patagonia Blennie Eleginops maclovinus-The Closest Ancestral Proxy of Antarctic Cryonotothenioids.</title>
        <authorList>
            <person name="Cheng C.C."/>
            <person name="Rivera-Colon A.G."/>
            <person name="Minhas B.F."/>
            <person name="Wilson L."/>
            <person name="Rayamajhi N."/>
            <person name="Vargas-Chacoff L."/>
            <person name="Catchen J.M."/>
        </authorList>
    </citation>
    <scope>NUCLEOTIDE SEQUENCE [LARGE SCALE GENOMIC DNA]</scope>
    <source>
        <strain evidence="2">JMC-PN-2008</strain>
    </source>
</reference>
<proteinExistence type="predicted"/>
<feature type="signal peptide" evidence="1">
    <location>
        <begin position="1"/>
        <end position="19"/>
    </location>
</feature>
<keyword evidence="3" id="KW-1185">Reference proteome</keyword>
<evidence type="ECO:0000313" key="2">
    <source>
        <dbReference type="EMBL" id="KAK5869610.1"/>
    </source>
</evidence>
<dbReference type="AlphaFoldDB" id="A0AAN7XZ68"/>
<evidence type="ECO:0000256" key="1">
    <source>
        <dbReference type="SAM" id="SignalP"/>
    </source>
</evidence>
<sequence>MFLILGVQHSLSLNMLSFSLQCSSHGGDDGWMPEEGVFCVMGEDFERPTSAGLAVRAQCLPGQSRP</sequence>
<accession>A0AAN7XZ68</accession>
<evidence type="ECO:0008006" key="4">
    <source>
        <dbReference type="Google" id="ProtNLM"/>
    </source>
</evidence>
<name>A0AAN7XZ68_ELEMC</name>
<comment type="caution">
    <text evidence="2">The sequence shown here is derived from an EMBL/GenBank/DDBJ whole genome shotgun (WGS) entry which is preliminary data.</text>
</comment>
<keyword evidence="1" id="KW-0732">Signal</keyword>
<dbReference type="Proteomes" id="UP001346869">
    <property type="component" value="Unassembled WGS sequence"/>
</dbReference>